<evidence type="ECO:0000259" key="1">
    <source>
        <dbReference type="Pfam" id="PF21914"/>
    </source>
</evidence>
<dbReference type="EMBL" id="CYYY01000007">
    <property type="protein sequence ID" value="CUN92253.1"/>
    <property type="molecule type" value="Genomic_DNA"/>
</dbReference>
<reference evidence="2 3" key="1">
    <citation type="submission" date="2015-09" db="EMBL/GenBank/DDBJ databases">
        <authorList>
            <consortium name="Pathogen Informatics"/>
        </authorList>
    </citation>
    <scope>NUCLEOTIDE SEQUENCE [LARGE SCALE GENOMIC DNA]</scope>
    <source>
        <strain evidence="2 3">2789STDY5608866</strain>
    </source>
</reference>
<organism evidence="2 3">
    <name type="scientific">Dorea longicatena</name>
    <dbReference type="NCBI Taxonomy" id="88431"/>
    <lineage>
        <taxon>Bacteria</taxon>
        <taxon>Bacillati</taxon>
        <taxon>Bacillota</taxon>
        <taxon>Clostridia</taxon>
        <taxon>Lachnospirales</taxon>
        <taxon>Lachnospiraceae</taxon>
        <taxon>Dorea</taxon>
    </lineage>
</organism>
<protein>
    <recommendedName>
        <fullName evidence="1">DUF6921 domain-containing protein</fullName>
    </recommendedName>
</protein>
<dbReference type="RefSeq" id="WP_055181678.1">
    <property type="nucleotide sequence ID" value="NZ_CABIWY010000007.1"/>
</dbReference>
<dbReference type="AlphaFoldDB" id="A0A174AVR5"/>
<dbReference type="Proteomes" id="UP000095439">
    <property type="component" value="Unassembled WGS sequence"/>
</dbReference>
<dbReference type="Pfam" id="PF21914">
    <property type="entry name" value="DUF6921"/>
    <property type="match status" value="1"/>
</dbReference>
<dbReference type="Gene3D" id="3.40.190.210">
    <property type="match status" value="1"/>
</dbReference>
<evidence type="ECO:0000313" key="2">
    <source>
        <dbReference type="EMBL" id="CUN92253.1"/>
    </source>
</evidence>
<accession>A0A174AVR5</accession>
<evidence type="ECO:0000313" key="3">
    <source>
        <dbReference type="Proteomes" id="UP000095439"/>
    </source>
</evidence>
<gene>
    <name evidence="2" type="ORF">ERS852423_01805</name>
</gene>
<feature type="domain" description="DUF6921" evidence="1">
    <location>
        <begin position="50"/>
        <end position="169"/>
    </location>
</feature>
<sequence length="169" mass="18478">MKRRLILLVVVIALIAGFGALLHSPPSIIDAVTGATPKAKKAAQSSAQLEGSYIFCMNPLLDKLSDEDIREQLKAFVTGKTDSIRTDTELSFDIYVSETDYALIRYADSLCARLNDAGADVQIKQYSGTMLRSRAVSGKYEAFLSESDLVSTDALENADYIILDSAEMR</sequence>
<proteinExistence type="predicted"/>
<name>A0A174AVR5_9FIRM</name>
<dbReference type="InterPro" id="IPR054214">
    <property type="entry name" value="DUF6921"/>
</dbReference>